<evidence type="ECO:0000256" key="1">
    <source>
        <dbReference type="SAM" id="MobiDB-lite"/>
    </source>
</evidence>
<feature type="region of interest" description="Disordered" evidence="1">
    <location>
        <begin position="22"/>
        <end position="68"/>
    </location>
</feature>
<dbReference type="GO" id="GO:0005763">
    <property type="term" value="C:mitochondrial small ribosomal subunit"/>
    <property type="evidence" value="ECO:0007669"/>
    <property type="project" value="TreeGrafter"/>
</dbReference>
<reference evidence="2 4" key="1">
    <citation type="submission" date="2015-07" db="EMBL/GenBank/DDBJ databases">
        <authorList>
            <person name="Cajimat M.N.B."/>
            <person name="Milazzo M.L."/>
            <person name="Fulhorst C.F."/>
        </authorList>
    </citation>
    <scope>NUCLEOTIDE SEQUENCE [LARGE SCALE GENOMIC DNA]</scope>
    <source>
        <strain evidence="2">Single colony</strain>
    </source>
</reference>
<feature type="compositionally biased region" description="Polar residues" evidence="1">
    <location>
        <begin position="32"/>
        <end position="42"/>
    </location>
</feature>
<sequence>MRWSEVDQGLSSWRTLEPADLHSLAREDSPSPGCTSTRCVHSTHSRANEPELTARFVAPPPDHQYKVKPRKQAHVAPCALELTTMLGCWASSGDLTSGRECREAMLRLQECMRKPMPKGKPRVSSINYHLARANASR</sequence>
<evidence type="ECO:0000313" key="2">
    <source>
        <dbReference type="EMBL" id="CTR06091.1"/>
    </source>
</evidence>
<dbReference type="EMBL" id="LCTV02000003">
    <property type="protein sequence ID" value="PRQ76188.1"/>
    <property type="molecule type" value="Genomic_DNA"/>
</dbReference>
<keyword evidence="4" id="KW-1185">Reference proteome</keyword>
<keyword evidence="2" id="KW-0687">Ribonucleoprotein</keyword>
<dbReference type="PANTHER" id="PTHR28066:SF1">
    <property type="entry name" value="SMALL RIBOSOMAL SUBUNIT PROTEIN MS37"/>
    <property type="match status" value="1"/>
</dbReference>
<dbReference type="AlphaFoldDB" id="A0A0K3CFW3"/>
<dbReference type="InterPro" id="IPR017264">
    <property type="entry name" value="Ribosomal_mS37_fun"/>
</dbReference>
<dbReference type="OrthoDB" id="2210at2759"/>
<dbReference type="GO" id="GO:0003735">
    <property type="term" value="F:structural constituent of ribosome"/>
    <property type="evidence" value="ECO:0007669"/>
    <property type="project" value="InterPro"/>
</dbReference>
<proteinExistence type="predicted"/>
<dbReference type="Proteomes" id="UP000199069">
    <property type="component" value="Unassembled WGS sequence"/>
</dbReference>
<dbReference type="PANTHER" id="PTHR28066">
    <property type="entry name" value="37S RIBOSOMAL PROTEIN MRP10, MITOCHONDRIAL"/>
    <property type="match status" value="1"/>
</dbReference>
<reference evidence="3 5" key="2">
    <citation type="journal article" date="2018" name="Elife">
        <title>Functional genomics of lipid metabolism in the oleaginous yeast Rhodosporidium toruloides.</title>
        <authorList>
            <person name="Coradetti S.T."/>
            <person name="Pinel D."/>
            <person name="Geiselman G."/>
            <person name="Ito M."/>
            <person name="Mondo S."/>
            <person name="Reilly M.C."/>
            <person name="Cheng Y.F."/>
            <person name="Bauer S."/>
            <person name="Grigoriev I."/>
            <person name="Gladden J.M."/>
            <person name="Simmons B.A."/>
            <person name="Brem R."/>
            <person name="Arkin A.P."/>
            <person name="Skerker J.M."/>
        </authorList>
    </citation>
    <scope>NUCLEOTIDE SEQUENCE [LARGE SCALE GENOMIC DNA]</scope>
    <source>
        <strain evidence="3 5">NBRC 0880</strain>
    </source>
</reference>
<accession>A0A0K3CFW3</accession>
<organism evidence="2 4">
    <name type="scientific">Rhodotorula toruloides</name>
    <name type="common">Yeast</name>
    <name type="synonym">Rhodosporidium toruloides</name>
    <dbReference type="NCBI Taxonomy" id="5286"/>
    <lineage>
        <taxon>Eukaryota</taxon>
        <taxon>Fungi</taxon>
        <taxon>Dikarya</taxon>
        <taxon>Basidiomycota</taxon>
        <taxon>Pucciniomycotina</taxon>
        <taxon>Microbotryomycetes</taxon>
        <taxon>Sporidiobolales</taxon>
        <taxon>Sporidiobolaceae</taxon>
        <taxon>Rhodotorula</taxon>
    </lineage>
</organism>
<protein>
    <submittedName>
        <fullName evidence="2 3">Ribosomal protein subunit Mrp10</fullName>
    </submittedName>
</protein>
<keyword evidence="2" id="KW-0689">Ribosomal protein</keyword>
<evidence type="ECO:0000313" key="3">
    <source>
        <dbReference type="EMBL" id="PRQ76188.1"/>
    </source>
</evidence>
<dbReference type="EMBL" id="CWKI01000003">
    <property type="protein sequence ID" value="CTR06091.1"/>
    <property type="molecule type" value="Genomic_DNA"/>
</dbReference>
<evidence type="ECO:0000313" key="5">
    <source>
        <dbReference type="Proteomes" id="UP000239560"/>
    </source>
</evidence>
<dbReference type="GO" id="GO:0032543">
    <property type="term" value="P:mitochondrial translation"/>
    <property type="evidence" value="ECO:0007669"/>
    <property type="project" value="InterPro"/>
</dbReference>
<gene>
    <name evidence="2" type="primary">FGENESH: predicted gene_3.403</name>
    <name evidence="3" type="ORF">AAT19DRAFT_13210</name>
    <name evidence="2" type="ORF">BN2166_0019520</name>
</gene>
<name>A0A0K3CFW3_RHOTO</name>
<dbReference type="Proteomes" id="UP000239560">
    <property type="component" value="Unassembled WGS sequence"/>
</dbReference>
<dbReference type="STRING" id="5286.A0A0K3CFW3"/>
<evidence type="ECO:0000313" key="4">
    <source>
        <dbReference type="Proteomes" id="UP000199069"/>
    </source>
</evidence>